<dbReference type="Proteomes" id="UP000006048">
    <property type="component" value="Chromosome"/>
</dbReference>
<protein>
    <recommendedName>
        <fullName evidence="8">tRNA-dihydrouridine synthase</fullName>
        <ecNumber evidence="8">1.3.1.-</ecNumber>
    </recommendedName>
</protein>
<proteinExistence type="inferred from homology"/>
<keyword evidence="1" id="KW-0820">tRNA-binding</keyword>
<evidence type="ECO:0000256" key="10">
    <source>
        <dbReference type="PIRSR" id="PIRSR006621-2"/>
    </source>
</evidence>
<accession>I4B699</accession>
<keyword evidence="7 8" id="KW-0560">Oxidoreductase</keyword>
<sequence>MKSYSSENAAAVAAHSNDAAGFPWSRVSIAPMMDITDRRFRYFMRLINPKVRLYTEMIVCHAIVRGDRQRLLEYDASQHPVVLQLGGDDPQLMAEAAAIAEGFGYDGIDINCGCPSTRVESGNFGVCLMRSPDLVAQIVSAVKNRVAIPVTVKCRIGITGEFSEDTLARFAGGVFAAGADSLTVHARTATIGGLRNADDTLGETRFAALTPKQNREIPPLQYDVVYRLKDLMPARTIEINGGIKTREAIQAHLQKVDRVMLGRLAHEDPWFFYEPAAGGVETRWQVLDKMAEYASRYEKPDLSASRFFTNMLNLFHGIPGARHVRRFLSEEGRTLTPAAAVHALQAAGVVA</sequence>
<keyword evidence="6" id="KW-0694">RNA-binding</keyword>
<name>I4B699_TURPD</name>
<feature type="domain" description="DUS-like FMN-binding" evidence="11">
    <location>
        <begin position="29"/>
        <end position="330"/>
    </location>
</feature>
<feature type="binding site" evidence="10">
    <location>
        <begin position="31"/>
        <end position="33"/>
    </location>
    <ligand>
        <name>FMN</name>
        <dbReference type="ChEBI" id="CHEBI:58210"/>
    </ligand>
</feature>
<dbReference type="EMBL" id="CP002959">
    <property type="protein sequence ID" value="AFM12806.1"/>
    <property type="molecule type" value="Genomic_DNA"/>
</dbReference>
<dbReference type="AlphaFoldDB" id="I4B699"/>
<dbReference type="STRING" id="869212.Turpa_2161"/>
<gene>
    <name evidence="12" type="ordered locus">Turpa_2161</name>
</gene>
<comment type="cofactor">
    <cofactor evidence="8 10">
        <name>FMN</name>
        <dbReference type="ChEBI" id="CHEBI:58210"/>
    </cofactor>
</comment>
<feature type="binding site" evidence="10">
    <location>
        <position position="185"/>
    </location>
    <ligand>
        <name>FMN</name>
        <dbReference type="ChEBI" id="CHEBI:58210"/>
    </ligand>
</feature>
<dbReference type="HOGENOM" id="CLU_013299_2_1_12"/>
<dbReference type="KEGG" id="tpx:Turpa_2161"/>
<dbReference type="NCBIfam" id="NF008774">
    <property type="entry name" value="PRK11815.1"/>
    <property type="match status" value="1"/>
</dbReference>
<reference evidence="12 13" key="1">
    <citation type="submission" date="2012-06" db="EMBL/GenBank/DDBJ databases">
        <title>The complete chromosome of genome of Turneriella parva DSM 21527.</title>
        <authorList>
            <consortium name="US DOE Joint Genome Institute (JGI-PGF)"/>
            <person name="Lucas S."/>
            <person name="Han J."/>
            <person name="Lapidus A."/>
            <person name="Bruce D."/>
            <person name="Goodwin L."/>
            <person name="Pitluck S."/>
            <person name="Peters L."/>
            <person name="Kyrpides N."/>
            <person name="Mavromatis K."/>
            <person name="Ivanova N."/>
            <person name="Mikhailova N."/>
            <person name="Chertkov O."/>
            <person name="Detter J.C."/>
            <person name="Tapia R."/>
            <person name="Han C."/>
            <person name="Land M."/>
            <person name="Hauser L."/>
            <person name="Markowitz V."/>
            <person name="Cheng J.-F."/>
            <person name="Hugenholtz P."/>
            <person name="Woyke T."/>
            <person name="Wu D."/>
            <person name="Gronow S."/>
            <person name="Wellnitz S."/>
            <person name="Brambilla E."/>
            <person name="Klenk H.-P."/>
            <person name="Eisen J.A."/>
        </authorList>
    </citation>
    <scope>NUCLEOTIDE SEQUENCE [LARGE SCALE GENOMIC DNA]</scope>
    <source>
        <strain evidence="13">ATCC BAA-1111 / DSM 21527 / NCTC 11395 / H</strain>
    </source>
</reference>
<dbReference type="CDD" id="cd02801">
    <property type="entry name" value="DUS_like_FMN"/>
    <property type="match status" value="1"/>
</dbReference>
<dbReference type="InterPro" id="IPR035587">
    <property type="entry name" value="DUS-like_FMN-bd"/>
</dbReference>
<dbReference type="GO" id="GO:0017150">
    <property type="term" value="F:tRNA dihydrouridine synthase activity"/>
    <property type="evidence" value="ECO:0007669"/>
    <property type="project" value="InterPro"/>
</dbReference>
<evidence type="ECO:0000256" key="7">
    <source>
        <dbReference type="ARBA" id="ARBA00023002"/>
    </source>
</evidence>
<dbReference type="PANTHER" id="PTHR42907:SF1">
    <property type="entry name" value="FMN-LINKED OXIDOREDUCTASES SUPERFAMILY PROTEIN"/>
    <property type="match status" value="1"/>
</dbReference>
<evidence type="ECO:0000256" key="4">
    <source>
        <dbReference type="ARBA" id="ARBA00022694"/>
    </source>
</evidence>
<keyword evidence="4 8" id="KW-0819">tRNA processing</keyword>
<evidence type="ECO:0000256" key="8">
    <source>
        <dbReference type="PIRNR" id="PIRNR006621"/>
    </source>
</evidence>
<evidence type="ECO:0000256" key="1">
    <source>
        <dbReference type="ARBA" id="ARBA00022555"/>
    </source>
</evidence>
<evidence type="ECO:0000256" key="6">
    <source>
        <dbReference type="ARBA" id="ARBA00022884"/>
    </source>
</evidence>
<dbReference type="GO" id="GO:0050660">
    <property type="term" value="F:flavin adenine dinucleotide binding"/>
    <property type="evidence" value="ECO:0007669"/>
    <property type="project" value="InterPro"/>
</dbReference>
<dbReference type="Gene3D" id="3.20.20.70">
    <property type="entry name" value="Aldolase class I"/>
    <property type="match status" value="1"/>
</dbReference>
<dbReference type="PIRSF" id="PIRSF006621">
    <property type="entry name" value="Dus"/>
    <property type="match status" value="1"/>
</dbReference>
<feature type="active site" description="Proton donor" evidence="9">
    <location>
        <position position="114"/>
    </location>
</feature>
<evidence type="ECO:0000313" key="13">
    <source>
        <dbReference type="Proteomes" id="UP000006048"/>
    </source>
</evidence>
<dbReference type="InterPro" id="IPR013785">
    <property type="entry name" value="Aldolase_TIM"/>
</dbReference>
<evidence type="ECO:0000259" key="11">
    <source>
        <dbReference type="Pfam" id="PF01207"/>
    </source>
</evidence>
<keyword evidence="3 8" id="KW-0288">FMN</keyword>
<evidence type="ECO:0000256" key="3">
    <source>
        <dbReference type="ARBA" id="ARBA00022643"/>
    </source>
</evidence>
<dbReference type="PATRIC" id="fig|869212.3.peg.2172"/>
<keyword evidence="5" id="KW-0521">NADP</keyword>
<keyword evidence="10" id="KW-0547">Nucleotide-binding</keyword>
<dbReference type="InterPro" id="IPR001269">
    <property type="entry name" value="DUS_fam"/>
</dbReference>
<dbReference type="Gene3D" id="1.20.120.1460">
    <property type="match status" value="1"/>
</dbReference>
<dbReference type="InterPro" id="IPR004653">
    <property type="entry name" value="DusA"/>
</dbReference>
<evidence type="ECO:0000256" key="5">
    <source>
        <dbReference type="ARBA" id="ARBA00022857"/>
    </source>
</evidence>
<dbReference type="GO" id="GO:0000049">
    <property type="term" value="F:tRNA binding"/>
    <property type="evidence" value="ECO:0007669"/>
    <property type="project" value="UniProtKB-KW"/>
</dbReference>
<feature type="binding site" evidence="10">
    <location>
        <begin position="262"/>
        <end position="263"/>
    </location>
    <ligand>
        <name>FMN</name>
        <dbReference type="ChEBI" id="CHEBI:58210"/>
    </ligand>
</feature>
<dbReference type="SUPFAM" id="SSF51395">
    <property type="entry name" value="FMN-linked oxidoreductases"/>
    <property type="match status" value="1"/>
</dbReference>
<keyword evidence="2 8" id="KW-0285">Flavoprotein</keyword>
<dbReference type="EC" id="1.3.1.-" evidence="8"/>
<evidence type="ECO:0000313" key="12">
    <source>
        <dbReference type="EMBL" id="AFM12806.1"/>
    </source>
</evidence>
<organism evidence="12 13">
    <name type="scientific">Turneriella parva (strain ATCC BAA-1111 / DSM 21527 / NCTC 11395 / H)</name>
    <name type="common">Leptospira parva</name>
    <dbReference type="NCBI Taxonomy" id="869212"/>
    <lineage>
        <taxon>Bacteria</taxon>
        <taxon>Pseudomonadati</taxon>
        <taxon>Spirochaetota</taxon>
        <taxon>Spirochaetia</taxon>
        <taxon>Leptospirales</taxon>
        <taxon>Leptospiraceae</taxon>
        <taxon>Turneriella</taxon>
    </lineage>
</organism>
<feature type="binding site" evidence="10">
    <location>
        <begin position="240"/>
        <end position="242"/>
    </location>
    <ligand>
        <name>FMN</name>
        <dbReference type="ChEBI" id="CHEBI:58210"/>
    </ligand>
</feature>
<feature type="binding site" evidence="10">
    <location>
        <position position="84"/>
    </location>
    <ligand>
        <name>FMN</name>
        <dbReference type="ChEBI" id="CHEBI:58210"/>
    </ligand>
</feature>
<comment type="function">
    <text evidence="8">Catalyzes the synthesis of 5,6-dihydrouridine (D), a modified base found in the D-loop of most tRNAs, via the reduction of the C5-C6 double bond in target uridines.</text>
</comment>
<evidence type="ECO:0000256" key="2">
    <source>
        <dbReference type="ARBA" id="ARBA00022630"/>
    </source>
</evidence>
<dbReference type="Pfam" id="PF01207">
    <property type="entry name" value="Dus"/>
    <property type="match status" value="1"/>
</dbReference>
<feature type="binding site" evidence="10">
    <location>
        <position position="153"/>
    </location>
    <ligand>
        <name>FMN</name>
        <dbReference type="ChEBI" id="CHEBI:58210"/>
    </ligand>
</feature>
<comment type="similarity">
    <text evidence="8">Belongs to the dus family.</text>
</comment>
<keyword evidence="13" id="KW-1185">Reference proteome</keyword>
<dbReference type="PANTHER" id="PTHR42907">
    <property type="entry name" value="FMN-LINKED OXIDOREDUCTASES SUPERFAMILY PROTEIN"/>
    <property type="match status" value="1"/>
</dbReference>
<evidence type="ECO:0000256" key="9">
    <source>
        <dbReference type="PIRSR" id="PIRSR006621-1"/>
    </source>
</evidence>